<feature type="transmembrane region" description="Helical" evidence="2">
    <location>
        <begin position="55"/>
        <end position="76"/>
    </location>
</feature>
<protein>
    <recommendedName>
        <fullName evidence="5">Transglycosylase SLT domain-containing protein</fullName>
    </recommendedName>
</protein>
<keyword evidence="2" id="KW-1133">Transmembrane helix</keyword>
<evidence type="ECO:0000256" key="1">
    <source>
        <dbReference type="SAM" id="MobiDB-lite"/>
    </source>
</evidence>
<name>A0ABY5DCS8_9ACTN</name>
<dbReference type="EMBL" id="CP099837">
    <property type="protein sequence ID" value="USY21832.1"/>
    <property type="molecule type" value="Genomic_DNA"/>
</dbReference>
<proteinExistence type="predicted"/>
<accession>A0ABY5DCS8</accession>
<keyword evidence="2" id="KW-0472">Membrane</keyword>
<keyword evidence="2" id="KW-0812">Transmembrane</keyword>
<feature type="region of interest" description="Disordered" evidence="1">
    <location>
        <begin position="1"/>
        <end position="31"/>
    </location>
</feature>
<sequence>MSTPHAPKLGDVRRPSSGRPPSRTDELDRPPRVTTWLDSVLRGFRPARTGEHDSGAAFLETAGVIILAGLIITAVYTSGVSSTFNEGVRQMVCLVNGPGCGEETWVDEERPDEPEEFEWGTGNSNLSDNKNLGMQAAAADPYNWTDQEWTCLDSLWSQMSSWDPNLVDPTTGARGIVGFNPALHGSMPDGFQGSASAQISWGLNHIQESYGTPCSAWRYWQSTKTY</sequence>
<reference evidence="3" key="1">
    <citation type="submission" date="2022-06" db="EMBL/GenBank/DDBJ databases">
        <authorList>
            <person name="Ping M."/>
        </authorList>
    </citation>
    <scope>NUCLEOTIDE SEQUENCE</scope>
    <source>
        <strain evidence="3">JCM11759T</strain>
    </source>
</reference>
<evidence type="ECO:0000313" key="4">
    <source>
        <dbReference type="Proteomes" id="UP001055940"/>
    </source>
</evidence>
<organism evidence="3 4">
    <name type="scientific">Nocardiopsis exhalans</name>
    <dbReference type="NCBI Taxonomy" id="163604"/>
    <lineage>
        <taxon>Bacteria</taxon>
        <taxon>Bacillati</taxon>
        <taxon>Actinomycetota</taxon>
        <taxon>Actinomycetes</taxon>
        <taxon>Streptosporangiales</taxon>
        <taxon>Nocardiopsidaceae</taxon>
        <taxon>Nocardiopsis</taxon>
    </lineage>
</organism>
<feature type="compositionally biased region" description="Basic and acidic residues" evidence="1">
    <location>
        <begin position="22"/>
        <end position="31"/>
    </location>
</feature>
<evidence type="ECO:0000313" key="3">
    <source>
        <dbReference type="EMBL" id="USY21832.1"/>
    </source>
</evidence>
<gene>
    <name evidence="3" type="ORF">NE857_09585</name>
</gene>
<keyword evidence="4" id="KW-1185">Reference proteome</keyword>
<evidence type="ECO:0008006" key="5">
    <source>
        <dbReference type="Google" id="ProtNLM"/>
    </source>
</evidence>
<dbReference type="Proteomes" id="UP001055940">
    <property type="component" value="Chromosome"/>
</dbReference>
<evidence type="ECO:0000256" key="2">
    <source>
        <dbReference type="SAM" id="Phobius"/>
    </source>
</evidence>
<dbReference type="RefSeq" id="WP_254420671.1">
    <property type="nucleotide sequence ID" value="NZ_BAAAJB010000058.1"/>
</dbReference>